<evidence type="ECO:0000313" key="3">
    <source>
        <dbReference type="EMBL" id="SPO32177.1"/>
    </source>
</evidence>
<dbReference type="GO" id="GO:0005737">
    <property type="term" value="C:cytoplasm"/>
    <property type="evidence" value="ECO:0007669"/>
    <property type="project" value="TreeGrafter"/>
</dbReference>
<protein>
    <submittedName>
        <fullName evidence="3">Related to phosphatidic acid-preferring phospholipase A1</fullName>
    </submittedName>
</protein>
<dbReference type="OrthoDB" id="69269at2759"/>
<feature type="region of interest" description="Disordered" evidence="1">
    <location>
        <begin position="250"/>
        <end position="273"/>
    </location>
</feature>
<sequence>MSQTSESGQSSSPPPQRARWMYARGDTWATFQPHDNDKLEDKWNQLGGQKWARQRKQEQEQERLGDDETQQSTTSTPRAPPSGVDAIQSALDGFISPTQKSNSNDSSNKSFSDSHWLNGLRSYIPFAKHAGKNDDDSAESDKDKDNDDDNDSKKSDSDKIQVNYILDPDQPDSERAAKVEVMEDNLFDVDLESMTLYPVFWKGVLLKVVRATWFYSSLTDGSYAPISWDDPLSRDLDHAYSQAQPWLSQRPTSIDVDSKDSDVGEETDKSKLYPLPSMKEKGQVSFQDAEVGRIFSQDLRGRFLSVVGGSIVVRGFDRAEQIAEQKSFRPLFNISLPWVNDDEGSDTTGKGSSKYTESQRKGSSVGAHSASKREGAAKVSSAPPSGGGADGPRPAHPSTNGDEDERRSFAAKLVPSSDAALRPLVALKKFFGYDENDAADEEKRKMKQQMTEDELDRQRRSENDLDMLPDDRKDEPPELVFAIHGIGQQLTEDFEALDFVYDVEHLRNLASENARDPAVRRLSRGRRAQFIPICWRRFMEFDDKPESNDNFYTLDDITNSAAIPMVRNVISKVVLDVPFYLSRHRKRMIDSVVSELNRTYRLFCRRNPDFEKRGGRVSIIGHSLGSALAADILSAQPSKVPPLSEVEKSDHDALRRNDNLHFNVKNLFFIGSPVAFFFHLDGGQLIARSGTERHPNKDSDALDEEIGRYGCLAAENVYNIFNPNDPVAFQLAPTVDSAYAKVIQPISIESATEALLRTLALPRISVSRVFEKYKQHPFQGVGKIIRQAHILENKQQALPKDLSTEEQRQVKEREMGQRIVEDSDYIQTVRKWHHLQTPKSTPTDYNHGAATPDPNELETEKGTRKKALQPETALRTSSFAEESDGKHDFDLDSLERAERRFRALNPHGCIDYHLSASISLSGYLDMFGAHLAYWTHRDFAVFVLTQLFMDFTQKDAVTIVPQIQDSQGDKEKDKEEDDDDDEEGEELESEDE</sequence>
<dbReference type="Pfam" id="PF02862">
    <property type="entry name" value="DDHD"/>
    <property type="match status" value="1"/>
</dbReference>
<feature type="region of interest" description="Disordered" evidence="1">
    <location>
        <begin position="836"/>
        <end position="886"/>
    </location>
</feature>
<feature type="region of interest" description="Disordered" evidence="1">
    <location>
        <begin position="1"/>
        <end position="112"/>
    </location>
</feature>
<dbReference type="GO" id="GO:0004620">
    <property type="term" value="F:phospholipase activity"/>
    <property type="evidence" value="ECO:0007669"/>
    <property type="project" value="TreeGrafter"/>
</dbReference>
<dbReference type="AlphaFoldDB" id="A0A5C3EQV1"/>
<feature type="compositionally biased region" description="Low complexity" evidence="1">
    <location>
        <begin position="100"/>
        <end position="112"/>
    </location>
</feature>
<feature type="region of interest" description="Disordered" evidence="1">
    <location>
        <begin position="339"/>
        <end position="407"/>
    </location>
</feature>
<feature type="region of interest" description="Disordered" evidence="1">
    <location>
        <begin position="960"/>
        <end position="992"/>
    </location>
</feature>
<dbReference type="Pfam" id="PF23463">
    <property type="entry name" value="WWE_2"/>
    <property type="match status" value="1"/>
</dbReference>
<keyword evidence="4" id="KW-1185">Reference proteome</keyword>
<feature type="region of interest" description="Disordered" evidence="1">
    <location>
        <begin position="441"/>
        <end position="474"/>
    </location>
</feature>
<organism evidence="3 4">
    <name type="scientific">Ustilago trichophora</name>
    <dbReference type="NCBI Taxonomy" id="86804"/>
    <lineage>
        <taxon>Eukaryota</taxon>
        <taxon>Fungi</taxon>
        <taxon>Dikarya</taxon>
        <taxon>Basidiomycota</taxon>
        <taxon>Ustilaginomycotina</taxon>
        <taxon>Ustilaginomycetes</taxon>
        <taxon>Ustilaginales</taxon>
        <taxon>Ustilaginaceae</taxon>
        <taxon>Ustilago</taxon>
    </lineage>
</organism>
<feature type="compositionally biased region" description="Basic and acidic residues" evidence="1">
    <location>
        <begin position="256"/>
        <end position="271"/>
    </location>
</feature>
<feature type="compositionally biased region" description="Low complexity" evidence="1">
    <location>
        <begin position="1"/>
        <end position="11"/>
    </location>
</feature>
<feature type="compositionally biased region" description="Basic and acidic residues" evidence="1">
    <location>
        <begin position="456"/>
        <end position="474"/>
    </location>
</feature>
<evidence type="ECO:0000313" key="4">
    <source>
        <dbReference type="Proteomes" id="UP000324022"/>
    </source>
</evidence>
<feature type="compositionally biased region" description="Basic and acidic residues" evidence="1">
    <location>
        <begin position="55"/>
        <end position="66"/>
    </location>
</feature>
<feature type="compositionally biased region" description="Polar residues" evidence="1">
    <location>
        <begin position="346"/>
        <end position="356"/>
    </location>
</feature>
<dbReference type="InterPro" id="IPR029058">
    <property type="entry name" value="AB_hydrolase_fold"/>
</dbReference>
<dbReference type="PROSITE" id="PS51043">
    <property type="entry name" value="DDHD"/>
    <property type="match status" value="1"/>
</dbReference>
<dbReference type="EMBL" id="OOIN01000043">
    <property type="protein sequence ID" value="SPO32177.1"/>
    <property type="molecule type" value="Genomic_DNA"/>
</dbReference>
<dbReference type="PANTHER" id="PTHR23509">
    <property type="entry name" value="PA-PL1 PHOSPHOLIPASE FAMILY"/>
    <property type="match status" value="1"/>
</dbReference>
<feature type="compositionally biased region" description="Acidic residues" evidence="1">
    <location>
        <begin position="974"/>
        <end position="992"/>
    </location>
</feature>
<feature type="compositionally biased region" description="Basic and acidic residues" evidence="1">
    <location>
        <begin position="34"/>
        <end position="43"/>
    </location>
</feature>
<dbReference type="Proteomes" id="UP000324022">
    <property type="component" value="Unassembled WGS sequence"/>
</dbReference>
<evidence type="ECO:0000259" key="2">
    <source>
        <dbReference type="PROSITE" id="PS51043"/>
    </source>
</evidence>
<feature type="region of interest" description="Disordered" evidence="1">
    <location>
        <begin position="128"/>
        <end position="172"/>
    </location>
</feature>
<proteinExistence type="predicted"/>
<dbReference type="InterPro" id="IPR004177">
    <property type="entry name" value="DDHD_dom"/>
</dbReference>
<reference evidence="3 4" key="1">
    <citation type="submission" date="2018-03" db="EMBL/GenBank/DDBJ databases">
        <authorList>
            <person name="Guldener U."/>
        </authorList>
    </citation>
    <scope>NUCLEOTIDE SEQUENCE [LARGE SCALE GENOMIC DNA]</scope>
    <source>
        <strain evidence="3 4">NBRC100155</strain>
    </source>
</reference>
<dbReference type="SUPFAM" id="SSF53474">
    <property type="entry name" value="alpha/beta-Hydrolases"/>
    <property type="match status" value="1"/>
</dbReference>
<dbReference type="InterPro" id="IPR058055">
    <property type="entry name" value="PA-PLA1"/>
</dbReference>
<feature type="domain" description="DDHD" evidence="2">
    <location>
        <begin position="660"/>
        <end position="949"/>
    </location>
</feature>
<dbReference type="SMART" id="SM01127">
    <property type="entry name" value="DDHD"/>
    <property type="match status" value="1"/>
</dbReference>
<accession>A0A5C3EQV1</accession>
<name>A0A5C3EQV1_9BASI</name>
<dbReference type="PANTHER" id="PTHR23509:SF6">
    <property type="entry name" value="PHOSPHOLIPASE C1020.13C-RELATED"/>
    <property type="match status" value="1"/>
</dbReference>
<dbReference type="InterPro" id="IPR057826">
    <property type="entry name" value="WWE_C20G8.02"/>
</dbReference>
<gene>
    <name evidence="3" type="ORF">UTRI_02734</name>
</gene>
<feature type="compositionally biased region" description="Basic and acidic residues" evidence="1">
    <location>
        <begin position="131"/>
        <end position="159"/>
    </location>
</feature>
<evidence type="ECO:0000256" key="1">
    <source>
        <dbReference type="SAM" id="MobiDB-lite"/>
    </source>
</evidence>
<dbReference type="GO" id="GO:0046872">
    <property type="term" value="F:metal ion binding"/>
    <property type="evidence" value="ECO:0007669"/>
    <property type="project" value="InterPro"/>
</dbReference>